<comment type="similarity">
    <text evidence="11 12">Belongs to the class-I aminoacyl-tRNA synthetase family. ValS type 1 subfamily.</text>
</comment>
<dbReference type="SUPFAM" id="SSF47323">
    <property type="entry name" value="Anticodon-binding domain of a subclass of class I aminoacyl-tRNA synthetases"/>
    <property type="match status" value="1"/>
</dbReference>
<dbReference type="Gene3D" id="3.40.50.620">
    <property type="entry name" value="HUPs"/>
    <property type="match status" value="2"/>
</dbReference>
<evidence type="ECO:0000259" key="14">
    <source>
        <dbReference type="Pfam" id="PF08264"/>
    </source>
</evidence>
<dbReference type="HAMAP" id="MF_02004">
    <property type="entry name" value="Val_tRNA_synth_type1"/>
    <property type="match status" value="1"/>
</dbReference>
<dbReference type="SUPFAM" id="SSF46589">
    <property type="entry name" value="tRNA-binding arm"/>
    <property type="match status" value="1"/>
</dbReference>
<keyword evidence="5 12" id="KW-0547">Nucleotide-binding</keyword>
<keyword evidence="3 12" id="KW-0963">Cytoplasm</keyword>
<dbReference type="InterPro" id="IPR002300">
    <property type="entry name" value="aa-tRNA-synth_Ia"/>
</dbReference>
<feature type="domain" description="Aminoacyl-tRNA synthetase class Ia" evidence="13">
    <location>
        <begin position="22"/>
        <end position="612"/>
    </location>
</feature>
<comment type="catalytic activity">
    <reaction evidence="10 12">
        <text>tRNA(Val) + L-valine + ATP = L-valyl-tRNA(Val) + AMP + diphosphate</text>
        <dbReference type="Rhea" id="RHEA:10704"/>
        <dbReference type="Rhea" id="RHEA-COMP:9672"/>
        <dbReference type="Rhea" id="RHEA-COMP:9708"/>
        <dbReference type="ChEBI" id="CHEBI:30616"/>
        <dbReference type="ChEBI" id="CHEBI:33019"/>
        <dbReference type="ChEBI" id="CHEBI:57762"/>
        <dbReference type="ChEBI" id="CHEBI:78442"/>
        <dbReference type="ChEBI" id="CHEBI:78537"/>
        <dbReference type="ChEBI" id="CHEBI:456215"/>
        <dbReference type="EC" id="6.1.1.9"/>
    </reaction>
</comment>
<evidence type="ECO:0000256" key="3">
    <source>
        <dbReference type="ARBA" id="ARBA00022490"/>
    </source>
</evidence>
<dbReference type="InterPro" id="IPR010978">
    <property type="entry name" value="tRNA-bd_arm"/>
</dbReference>
<evidence type="ECO:0000256" key="4">
    <source>
        <dbReference type="ARBA" id="ARBA00022598"/>
    </source>
</evidence>
<dbReference type="Pfam" id="PF10458">
    <property type="entry name" value="Val_tRNA-synt_C"/>
    <property type="match status" value="1"/>
</dbReference>
<dbReference type="InterPro" id="IPR001412">
    <property type="entry name" value="aa-tRNA-synth_I_CS"/>
</dbReference>
<dbReference type="InterPro" id="IPR009080">
    <property type="entry name" value="tRNAsynth_Ia_anticodon-bd"/>
</dbReference>
<feature type="domain" description="Valyl-tRNA synthetase tRNA-binding arm" evidence="15">
    <location>
        <begin position="864"/>
        <end position="926"/>
    </location>
</feature>
<proteinExistence type="inferred from homology"/>
<dbReference type="Gene3D" id="1.10.287.380">
    <property type="entry name" value="Valyl-tRNA synthetase, C-terminal domain"/>
    <property type="match status" value="1"/>
</dbReference>
<dbReference type="FunFam" id="3.40.50.620:FF:000032">
    <property type="entry name" value="Valine--tRNA ligase"/>
    <property type="match status" value="1"/>
</dbReference>
<dbReference type="PANTHER" id="PTHR11946:SF93">
    <property type="entry name" value="VALINE--TRNA LIGASE, CHLOROPLASTIC_MITOCHONDRIAL 2"/>
    <property type="match status" value="1"/>
</dbReference>
<dbReference type="KEGG" id="vai:BU251_04775"/>
<name>A0A410P4G2_VELA1</name>
<evidence type="ECO:0000256" key="9">
    <source>
        <dbReference type="ARBA" id="ARBA00023146"/>
    </source>
</evidence>
<feature type="short sequence motif" description="'HIGH' region" evidence="12">
    <location>
        <begin position="49"/>
        <end position="59"/>
    </location>
</feature>
<dbReference type="FunFam" id="3.90.740.10:FF:000005">
    <property type="entry name" value="Valine--tRNA ligase, mitochondrial"/>
    <property type="match status" value="1"/>
</dbReference>
<dbReference type="InterPro" id="IPR019499">
    <property type="entry name" value="Val-tRNA_synth_tRNA-bd"/>
</dbReference>
<evidence type="ECO:0000256" key="12">
    <source>
        <dbReference type="HAMAP-Rule" id="MF_02004"/>
    </source>
</evidence>
<reference evidence="16 17" key="1">
    <citation type="submission" date="2017-01" db="EMBL/GenBank/DDBJ databases">
        <title>First insights into the biology of 'candidatus Vampirococcus archaeovorus'.</title>
        <authorList>
            <person name="Kizina J."/>
            <person name="Jordan S."/>
            <person name="Stueber K."/>
            <person name="Reinhardt R."/>
            <person name="Harder J."/>
        </authorList>
    </citation>
    <scope>NUCLEOTIDE SEQUENCE [LARGE SCALE GENOMIC DNA]</scope>
    <source>
        <strain evidence="16 17">LiM</strain>
    </source>
</reference>
<dbReference type="NCBIfam" id="NF004349">
    <property type="entry name" value="PRK05729.1"/>
    <property type="match status" value="1"/>
</dbReference>
<gene>
    <name evidence="12" type="primary">valS</name>
    <name evidence="16" type="ORF">BU251_04775</name>
</gene>
<dbReference type="Gene3D" id="1.10.730.10">
    <property type="entry name" value="Isoleucyl-tRNA Synthetase, Domain 1"/>
    <property type="match status" value="1"/>
</dbReference>
<evidence type="ECO:0000256" key="6">
    <source>
        <dbReference type="ARBA" id="ARBA00022840"/>
    </source>
</evidence>
<organism evidence="16 17">
    <name type="scientific">Velamenicoccus archaeovorus</name>
    <dbReference type="NCBI Taxonomy" id="1930593"/>
    <lineage>
        <taxon>Bacteria</taxon>
        <taxon>Pseudomonadati</taxon>
        <taxon>Candidatus Omnitrophota</taxon>
        <taxon>Candidatus Velamenicoccus</taxon>
    </lineage>
</organism>
<dbReference type="OrthoDB" id="9810365at2"/>
<dbReference type="InterPro" id="IPR037118">
    <property type="entry name" value="Val-tRNA_synth_C_sf"/>
</dbReference>
<keyword evidence="6 12" id="KW-0067">ATP-binding</keyword>
<comment type="domain">
    <text evidence="12">The C-terminal coiled-coil domain is crucial for aminoacylation activity.</text>
</comment>
<evidence type="ECO:0000256" key="11">
    <source>
        <dbReference type="ARBA" id="ARBA00060830"/>
    </source>
</evidence>
<evidence type="ECO:0000259" key="15">
    <source>
        <dbReference type="Pfam" id="PF10458"/>
    </source>
</evidence>
<dbReference type="RefSeq" id="WP_128699738.1">
    <property type="nucleotide sequence ID" value="NZ_CP019384.1"/>
</dbReference>
<evidence type="ECO:0000256" key="1">
    <source>
        <dbReference type="ARBA" id="ARBA00004496"/>
    </source>
</evidence>
<dbReference type="Pfam" id="PF08264">
    <property type="entry name" value="Anticodon_1"/>
    <property type="match status" value="1"/>
</dbReference>
<keyword evidence="17" id="KW-1185">Reference proteome</keyword>
<evidence type="ECO:0000256" key="8">
    <source>
        <dbReference type="ARBA" id="ARBA00023054"/>
    </source>
</evidence>
<comment type="domain">
    <text evidence="12">ValRS has two distinct active sites: one for aminoacylation and one for editing. The misactivated threonine is translocated from the active site to the editing site.</text>
</comment>
<dbReference type="PROSITE" id="PS00178">
    <property type="entry name" value="AA_TRNA_LIGASE_I"/>
    <property type="match status" value="1"/>
</dbReference>
<dbReference type="Pfam" id="PF00133">
    <property type="entry name" value="tRNA-synt_1"/>
    <property type="match status" value="1"/>
</dbReference>
<feature type="domain" description="Methionyl/Valyl/Leucyl/Isoleucyl-tRNA synthetase anticodon-binding" evidence="14">
    <location>
        <begin position="663"/>
        <end position="804"/>
    </location>
</feature>
<dbReference type="AlphaFoldDB" id="A0A410P4G2"/>
<dbReference type="GO" id="GO:0005829">
    <property type="term" value="C:cytosol"/>
    <property type="evidence" value="ECO:0007669"/>
    <property type="project" value="TreeGrafter"/>
</dbReference>
<dbReference type="PRINTS" id="PR00986">
    <property type="entry name" value="TRNASYNTHVAL"/>
</dbReference>
<evidence type="ECO:0000256" key="10">
    <source>
        <dbReference type="ARBA" id="ARBA00047552"/>
    </source>
</evidence>
<dbReference type="EC" id="6.1.1.9" evidence="12"/>
<dbReference type="SUPFAM" id="SSF52374">
    <property type="entry name" value="Nucleotidylyl transferase"/>
    <property type="match status" value="1"/>
</dbReference>
<dbReference type="InterPro" id="IPR009008">
    <property type="entry name" value="Val/Leu/Ile-tRNA-synth_edit"/>
</dbReference>
<comment type="subunit">
    <text evidence="2 12">Monomer.</text>
</comment>
<dbReference type="SUPFAM" id="SSF50677">
    <property type="entry name" value="ValRS/IleRS/LeuRS editing domain"/>
    <property type="match status" value="1"/>
</dbReference>
<dbReference type="Proteomes" id="UP000287243">
    <property type="component" value="Chromosome"/>
</dbReference>
<evidence type="ECO:0000313" key="17">
    <source>
        <dbReference type="Proteomes" id="UP000287243"/>
    </source>
</evidence>
<dbReference type="NCBIfam" id="TIGR00422">
    <property type="entry name" value="valS"/>
    <property type="match status" value="1"/>
</dbReference>
<feature type="short sequence motif" description="'KMSKS' region" evidence="12">
    <location>
        <begin position="582"/>
        <end position="586"/>
    </location>
</feature>
<evidence type="ECO:0000256" key="2">
    <source>
        <dbReference type="ARBA" id="ARBA00011245"/>
    </source>
</evidence>
<comment type="function">
    <text evidence="12">Catalyzes the attachment of valine to tRNA(Val). As ValRS can inadvertently accommodate and process structurally similar amino acids such as threonine, to avoid such errors, it has a 'posttransfer' editing activity that hydrolyzes mischarged Thr-tRNA(Val) in a tRNA-dependent manner.</text>
</comment>
<dbReference type="InterPro" id="IPR002303">
    <property type="entry name" value="Valyl-tRNA_ligase"/>
</dbReference>
<protein>
    <recommendedName>
        <fullName evidence="12">Valine--tRNA ligase</fullName>
        <ecNumber evidence="12">6.1.1.9</ecNumber>
    </recommendedName>
    <alternativeName>
        <fullName evidence="12">Valyl-tRNA synthetase</fullName>
        <shortName evidence="12">ValRS</shortName>
    </alternativeName>
</protein>
<dbReference type="CDD" id="cd00817">
    <property type="entry name" value="ValRS_core"/>
    <property type="match status" value="1"/>
</dbReference>
<evidence type="ECO:0000256" key="5">
    <source>
        <dbReference type="ARBA" id="ARBA00022741"/>
    </source>
</evidence>
<keyword evidence="8 12" id="KW-0175">Coiled coil</keyword>
<dbReference type="GO" id="GO:0002161">
    <property type="term" value="F:aminoacyl-tRNA deacylase activity"/>
    <property type="evidence" value="ECO:0007669"/>
    <property type="project" value="InterPro"/>
</dbReference>
<dbReference type="CDD" id="cd07962">
    <property type="entry name" value="Anticodon_Ia_Val"/>
    <property type="match status" value="1"/>
</dbReference>
<sequence length="929" mass="106178">MNDLPRELSAQYNPKEVEEKWAGLWARMPLFHASVNPDKEHFTIVIPPPNVTGILHMGHALNNTLQDILIRMRRMQGCEALWMPGTDHAGIATQNVVERQIAKEGLTRGQMGREKFLEKVWEWKENYGSTIINQLKRLGATCDWQRERFTMDEGYSRAITEVFVSLYEKDLIYQGDYIINWCPRCQTALSDEEAPHHDLDGKLYYIKYPLKEPQAAGRKSKRNSKKTAAPEDGIIVATTRPETMLGDTAVAVNPKDKRYKHLIGATLVLPLVGREIGIIADDLVDKSFGTGAVKVTPAHDPNDYQMGKTHELEFINIMQPDAVLNAHAGDYAGMDRFEAREAIIEDLTERKLLVKIEPHRHAVGHCYRCHTIVEPYLSKQWFVRTKPLAKPAIDAVKKGKIAFTPQRWTKVYLNWMENIKDWCISRQIWWGHRLPVYYCQRCMAETGSKSQVPISNFKKNSKNTQKGIIVARVRPEKCPDCGGTDLKQDEDVLDTWFSSWLWPFATFGWPFSDQVSEDAKRRTEEQKKELEYFYPTSVLVTAPEIIFFWVARMIMAGFAFMGSIPFKDVFIHGTVRDAQGRKMSKSLGNSIDPLEVIETYGADALRFSLISACASDIFLSKEKFEQGRNFANKIWNASRFIRMNAAVGVDGSRIDPAACRIQDLWILAELNDTIRRVTKAVDAFRFHEAVNLLYTFFWHSFCDWYVEMAKQTICEKNTQEILVHVLKVSLLLLHPFMPFITDEISSVLGGSSFETIAVAPWPQPEKKFENKEARELMRIIFDAVLLLRERRHELKLNPAVKVRVRMWAAPKKRAALLAAAPVICQLAQASELEWLDDDTAPQNSLSLLVARDAHLYLLLEGLVDIAQERERLAGEIAQGHKQIKAKEALLKNKGFVKKAPEQVVAAERKRLEELKAKTADLEEIRRALQ</sequence>
<evidence type="ECO:0000259" key="13">
    <source>
        <dbReference type="Pfam" id="PF00133"/>
    </source>
</evidence>
<dbReference type="FunFam" id="1.10.287.380:FF:000001">
    <property type="entry name" value="Valine--tRNA ligase"/>
    <property type="match status" value="1"/>
</dbReference>
<dbReference type="InterPro" id="IPR013155">
    <property type="entry name" value="M/V/L/I-tRNA-synth_anticd-bd"/>
</dbReference>
<accession>A0A410P4G2</accession>
<dbReference type="GO" id="GO:0006438">
    <property type="term" value="P:valyl-tRNA aminoacylation"/>
    <property type="evidence" value="ECO:0007669"/>
    <property type="project" value="UniProtKB-UniRule"/>
</dbReference>
<comment type="subcellular location">
    <subcellularLocation>
        <location evidence="1 12">Cytoplasm</location>
    </subcellularLocation>
</comment>
<dbReference type="InterPro" id="IPR014729">
    <property type="entry name" value="Rossmann-like_a/b/a_fold"/>
</dbReference>
<keyword evidence="9 12" id="KW-0030">Aminoacyl-tRNA synthetase</keyword>
<dbReference type="EMBL" id="CP019384">
    <property type="protein sequence ID" value="QAT17095.1"/>
    <property type="molecule type" value="Genomic_DNA"/>
</dbReference>
<keyword evidence="7 12" id="KW-0648">Protein biosynthesis</keyword>
<feature type="binding site" evidence="12">
    <location>
        <position position="585"/>
    </location>
    <ligand>
        <name>ATP</name>
        <dbReference type="ChEBI" id="CHEBI:30616"/>
    </ligand>
</feature>
<evidence type="ECO:0000313" key="16">
    <source>
        <dbReference type="EMBL" id="QAT17095.1"/>
    </source>
</evidence>
<dbReference type="GO" id="GO:0005524">
    <property type="term" value="F:ATP binding"/>
    <property type="evidence" value="ECO:0007669"/>
    <property type="project" value="UniProtKB-UniRule"/>
</dbReference>
<keyword evidence="4 12" id="KW-0436">Ligase</keyword>
<dbReference type="GO" id="GO:0004832">
    <property type="term" value="F:valine-tRNA ligase activity"/>
    <property type="evidence" value="ECO:0007669"/>
    <property type="project" value="UniProtKB-UniRule"/>
</dbReference>
<evidence type="ECO:0000256" key="7">
    <source>
        <dbReference type="ARBA" id="ARBA00022917"/>
    </source>
</evidence>
<dbReference type="PANTHER" id="PTHR11946">
    <property type="entry name" value="VALYL-TRNA SYNTHETASES"/>
    <property type="match status" value="1"/>
</dbReference>
<dbReference type="Gene3D" id="3.90.740.10">
    <property type="entry name" value="Valyl/Leucyl/Isoleucyl-tRNA synthetase, editing domain"/>
    <property type="match status" value="1"/>
</dbReference>
<dbReference type="InterPro" id="IPR033705">
    <property type="entry name" value="Anticodon_Ia_Val"/>
</dbReference>